<keyword evidence="5" id="KW-0479">Metal-binding</keyword>
<feature type="region of interest" description="Disordered" evidence="10">
    <location>
        <begin position="469"/>
        <end position="533"/>
    </location>
</feature>
<dbReference type="GO" id="GO:0005615">
    <property type="term" value="C:extracellular space"/>
    <property type="evidence" value="ECO:0007669"/>
    <property type="project" value="TreeGrafter"/>
</dbReference>
<keyword evidence="7" id="KW-0862">Zinc</keyword>
<dbReference type="FunFam" id="3.40.630.10:FF:000020">
    <property type="entry name" value="Carboxypeptidase D"/>
    <property type="match status" value="1"/>
</dbReference>
<dbReference type="Pfam" id="PF01302">
    <property type="entry name" value="CAP_GLY"/>
    <property type="match status" value="1"/>
</dbReference>
<dbReference type="SUPFAM" id="SSF49464">
    <property type="entry name" value="Carboxypeptidase regulatory domain-like"/>
    <property type="match status" value="1"/>
</dbReference>
<dbReference type="Gene3D" id="3.40.630.10">
    <property type="entry name" value="Zn peptidases"/>
    <property type="match status" value="1"/>
</dbReference>
<dbReference type="FunFam" id="2.60.40.1120:FF:000004">
    <property type="entry name" value="Carboxypeptidase E"/>
    <property type="match status" value="1"/>
</dbReference>
<evidence type="ECO:0000256" key="7">
    <source>
        <dbReference type="ARBA" id="ARBA00022833"/>
    </source>
</evidence>
<keyword evidence="3" id="KW-0121">Carboxypeptidase</keyword>
<keyword evidence="8" id="KW-0325">Glycoprotein</keyword>
<evidence type="ECO:0000256" key="6">
    <source>
        <dbReference type="ARBA" id="ARBA00022801"/>
    </source>
</evidence>
<dbReference type="PROSITE" id="PS00132">
    <property type="entry name" value="CARBOXYPEPT_ZN_1"/>
    <property type="match status" value="1"/>
</dbReference>
<evidence type="ECO:0000256" key="9">
    <source>
        <dbReference type="PROSITE-ProRule" id="PRU01379"/>
    </source>
</evidence>
<dbReference type="PANTHER" id="PTHR11532:SF73">
    <property type="entry name" value="CARBOXYPEPTIDASE D"/>
    <property type="match status" value="1"/>
</dbReference>
<dbReference type="KEGG" id="aten:116296036"/>
<evidence type="ECO:0000256" key="11">
    <source>
        <dbReference type="SAM" id="SignalP"/>
    </source>
</evidence>
<dbReference type="PANTHER" id="PTHR11532">
    <property type="entry name" value="PROTEASE M14 CARBOXYPEPTIDASE"/>
    <property type="match status" value="1"/>
</dbReference>
<dbReference type="PRINTS" id="PR00765">
    <property type="entry name" value="CRBOXYPTASEA"/>
</dbReference>
<dbReference type="GO" id="GO:0006518">
    <property type="term" value="P:peptide metabolic process"/>
    <property type="evidence" value="ECO:0007669"/>
    <property type="project" value="TreeGrafter"/>
</dbReference>
<dbReference type="InterPro" id="IPR008969">
    <property type="entry name" value="CarboxyPept-like_regulatory"/>
</dbReference>
<comment type="similarity">
    <text evidence="2 9">Belongs to the peptidase M14 family.</text>
</comment>
<evidence type="ECO:0000256" key="3">
    <source>
        <dbReference type="ARBA" id="ARBA00022645"/>
    </source>
</evidence>
<dbReference type="Proteomes" id="UP000515163">
    <property type="component" value="Unplaced"/>
</dbReference>
<keyword evidence="6" id="KW-0378">Hydrolase</keyword>
<dbReference type="CDD" id="cd03858">
    <property type="entry name" value="M14_CP_N-E_like"/>
    <property type="match status" value="1"/>
</dbReference>
<sequence length="722" mass="81964">MRTWLIFSGFIGILFQCSQAISLEKLFQPEPREEGNATVSSNSTIEKIVTDLLDIDKLKHHNYEEMTWFLKYFAKKYPDITRLYSIGYSVQNRKLLVMEITNNPGRHEPGEPEVKYIGNVHGNEVVGKELLLQLIKYLCENYQKDVEIKKLIDTTRIHILPSMNPDGYEVAYVRGRGHNFIGRRNAHGVDLNRNFPDQFFPNTNGPPQPETRAIMRWIKRYPFVMSTSLHSGALVAIYPYDDSPSGQTLYSATPDDDVFRHLAKTYSLAHPVMHLANPKWNCTNVKEENFIDGITNGASWFSISGGMQDYNYIHSNTFEITVEVSCERFPKPEKLGKYWDDNRRALVKLIEQVHHGIHGFVKSTKGQPIKNAVIRISDRRHEVSTAKDGDYWRLLVPGSYDVTASAKGFEPQTKSVEIKNGETEKYVNFTLRSSDELRPKFMNGQEDFISRVMGGEDFLIDATPDPREHVLNIHHGDRDDHSNQRGVMSDMADNLSGQSSLDEGDKTFKELEQSGDVSGEDVYKQKKQDSSGLLMPNDRLAQALEPAFPSTSNPAVNAPEQGATDSYEKRRMMAFGEDQTLPTTTPTTLPTTLNTSPTTTPTTYQTTYPTTTPTTRKMKKSAKHKQDDLVKPDKRFIHVIGSRVSCRIAKQKITKFGTLRWVGYLPNSPHGNSYLIAGVELAKPDRLGTNGSYQGMRYFKALPERGYFFHLKQCKLIKKVHG</sequence>
<dbReference type="GO" id="GO:0016485">
    <property type="term" value="P:protein processing"/>
    <property type="evidence" value="ECO:0007669"/>
    <property type="project" value="TreeGrafter"/>
</dbReference>
<dbReference type="PROSITE" id="PS52035">
    <property type="entry name" value="PEPTIDASE_M14"/>
    <property type="match status" value="1"/>
</dbReference>
<dbReference type="CDD" id="cd11308">
    <property type="entry name" value="Peptidase_M14NE-CP-C_like"/>
    <property type="match status" value="1"/>
</dbReference>
<evidence type="ECO:0000256" key="10">
    <source>
        <dbReference type="SAM" id="MobiDB-lite"/>
    </source>
</evidence>
<keyword evidence="11" id="KW-0732">Signal</keyword>
<evidence type="ECO:0000256" key="5">
    <source>
        <dbReference type="ARBA" id="ARBA00022723"/>
    </source>
</evidence>
<dbReference type="GeneID" id="116296036"/>
<feature type="signal peptide" evidence="11">
    <location>
        <begin position="1"/>
        <end position="20"/>
    </location>
</feature>
<dbReference type="Pfam" id="PF13620">
    <property type="entry name" value="CarboxypepD_reg"/>
    <property type="match status" value="1"/>
</dbReference>
<feature type="active site" description="Proton donor/acceptor" evidence="9">
    <location>
        <position position="323"/>
    </location>
</feature>
<dbReference type="SUPFAM" id="SSF74924">
    <property type="entry name" value="Cap-Gly domain"/>
    <property type="match status" value="1"/>
</dbReference>
<dbReference type="AlphaFoldDB" id="A0A6P8HTZ3"/>
<feature type="domain" description="Peptidase M14" evidence="12">
    <location>
        <begin position="59"/>
        <end position="353"/>
    </location>
</feature>
<dbReference type="SMART" id="SM00631">
    <property type="entry name" value="Zn_pept"/>
    <property type="match status" value="1"/>
</dbReference>
<evidence type="ECO:0000313" key="14">
    <source>
        <dbReference type="RefSeq" id="XP_031559859.1"/>
    </source>
</evidence>
<dbReference type="Gene3D" id="2.30.30.190">
    <property type="entry name" value="CAP Gly-rich-like domain"/>
    <property type="match status" value="1"/>
</dbReference>
<feature type="compositionally biased region" description="Low complexity" evidence="10">
    <location>
        <begin position="580"/>
        <end position="615"/>
    </location>
</feature>
<feature type="compositionally biased region" description="Basic and acidic residues" evidence="10">
    <location>
        <begin position="469"/>
        <end position="483"/>
    </location>
</feature>
<accession>A0A6P8HTZ3</accession>
<dbReference type="Pfam" id="PF00246">
    <property type="entry name" value="Peptidase_M14"/>
    <property type="match status" value="1"/>
</dbReference>
<dbReference type="GO" id="GO:0004181">
    <property type="term" value="F:metallocarboxypeptidase activity"/>
    <property type="evidence" value="ECO:0007669"/>
    <property type="project" value="InterPro"/>
</dbReference>
<dbReference type="InParanoid" id="A0A6P8HTZ3"/>
<dbReference type="InterPro" id="IPR036859">
    <property type="entry name" value="CAP-Gly_dom_sf"/>
</dbReference>
<comment type="cofactor">
    <cofactor evidence="1">
        <name>Zn(2+)</name>
        <dbReference type="ChEBI" id="CHEBI:29105"/>
    </cofactor>
</comment>
<evidence type="ECO:0000313" key="13">
    <source>
        <dbReference type="Proteomes" id="UP000515163"/>
    </source>
</evidence>
<organism evidence="13 14">
    <name type="scientific">Actinia tenebrosa</name>
    <name type="common">Australian red waratah sea anemone</name>
    <dbReference type="NCBI Taxonomy" id="6105"/>
    <lineage>
        <taxon>Eukaryota</taxon>
        <taxon>Metazoa</taxon>
        <taxon>Cnidaria</taxon>
        <taxon>Anthozoa</taxon>
        <taxon>Hexacorallia</taxon>
        <taxon>Actiniaria</taxon>
        <taxon>Actiniidae</taxon>
        <taxon>Actinia</taxon>
    </lineage>
</organism>
<dbReference type="FunCoup" id="A0A6P8HTZ3">
    <property type="interactions" value="779"/>
</dbReference>
<dbReference type="InterPro" id="IPR057246">
    <property type="entry name" value="CARBOXYPEPT_ZN_1"/>
</dbReference>
<evidence type="ECO:0000256" key="8">
    <source>
        <dbReference type="ARBA" id="ARBA00023180"/>
    </source>
</evidence>
<dbReference type="InterPro" id="IPR000834">
    <property type="entry name" value="Peptidase_M14"/>
</dbReference>
<name>A0A6P8HTZ3_ACTTE</name>
<feature type="chain" id="PRO_5027730344" evidence="11">
    <location>
        <begin position="21"/>
        <end position="722"/>
    </location>
</feature>
<evidence type="ECO:0000256" key="2">
    <source>
        <dbReference type="ARBA" id="ARBA00005988"/>
    </source>
</evidence>
<proteinExistence type="inferred from homology"/>
<gene>
    <name evidence="14" type="primary">LOC116296036</name>
</gene>
<dbReference type="Gene3D" id="2.60.40.1120">
    <property type="entry name" value="Carboxypeptidase-like, regulatory domain"/>
    <property type="match status" value="1"/>
</dbReference>
<dbReference type="GO" id="GO:0008270">
    <property type="term" value="F:zinc ion binding"/>
    <property type="evidence" value="ECO:0007669"/>
    <property type="project" value="InterPro"/>
</dbReference>
<protein>
    <submittedName>
        <fullName evidence="14">Carboxypeptidase D-like</fullName>
    </submittedName>
</protein>
<dbReference type="SMART" id="SM01052">
    <property type="entry name" value="CAP_GLY"/>
    <property type="match status" value="1"/>
</dbReference>
<dbReference type="OrthoDB" id="10249045at2759"/>
<dbReference type="PROSITE" id="PS00133">
    <property type="entry name" value="CARBOXYPEPT_ZN_2"/>
    <property type="match status" value="1"/>
</dbReference>
<reference evidence="14" key="1">
    <citation type="submission" date="2025-08" db="UniProtKB">
        <authorList>
            <consortium name="RefSeq"/>
        </authorList>
    </citation>
    <scope>IDENTIFICATION</scope>
    <source>
        <tissue evidence="14">Tentacle</tissue>
    </source>
</reference>
<dbReference type="RefSeq" id="XP_031559859.1">
    <property type="nucleotide sequence ID" value="XM_031703999.1"/>
</dbReference>
<feature type="compositionally biased region" description="Basic and acidic residues" evidence="10">
    <location>
        <begin position="503"/>
        <end position="512"/>
    </location>
</feature>
<dbReference type="InterPro" id="IPR000938">
    <property type="entry name" value="CAP-Gly_domain"/>
</dbReference>
<keyword evidence="4" id="KW-0645">Protease</keyword>
<feature type="region of interest" description="Disordered" evidence="10">
    <location>
        <begin position="579"/>
        <end position="627"/>
    </location>
</feature>
<evidence type="ECO:0000259" key="12">
    <source>
        <dbReference type="PROSITE" id="PS52035"/>
    </source>
</evidence>
<dbReference type="InterPro" id="IPR057247">
    <property type="entry name" value="CARBOXYPEPT_ZN_2"/>
</dbReference>
<dbReference type="SUPFAM" id="SSF53187">
    <property type="entry name" value="Zn-dependent exopeptidases"/>
    <property type="match status" value="1"/>
</dbReference>
<evidence type="ECO:0000256" key="1">
    <source>
        <dbReference type="ARBA" id="ARBA00001947"/>
    </source>
</evidence>
<evidence type="ECO:0000256" key="4">
    <source>
        <dbReference type="ARBA" id="ARBA00022670"/>
    </source>
</evidence>
<dbReference type="InterPro" id="IPR050753">
    <property type="entry name" value="Peptidase_M14_domain"/>
</dbReference>
<keyword evidence="13" id="KW-1185">Reference proteome</keyword>